<dbReference type="KEGG" id="hbs:IPV69_23900"/>
<dbReference type="GO" id="GO:0043190">
    <property type="term" value="C:ATP-binding cassette (ABC) transporter complex"/>
    <property type="evidence" value="ECO:0007669"/>
    <property type="project" value="InterPro"/>
</dbReference>
<dbReference type="Proteomes" id="UP000593765">
    <property type="component" value="Chromosome"/>
</dbReference>
<comment type="similarity">
    <text evidence="1">Belongs to the phosphate/phosphite/phosphonate binding protein family.</text>
</comment>
<keyword evidence="2 4" id="KW-0732">Signal</keyword>
<evidence type="ECO:0000313" key="6">
    <source>
        <dbReference type="Proteomes" id="UP000593765"/>
    </source>
</evidence>
<dbReference type="InterPro" id="IPR005770">
    <property type="entry name" value="PhnD"/>
</dbReference>
<sequence>MAVSALRFWSLVVASALALAVGCDSQSGRKDAPTTQRADAAGLNDGSAERPLRVVLVPADGGTEQGTIADFQPVFNAVSASTGLKFDLKVAASYDAVVQGMTNERVDVAFFGPVTYHRARQAGAAELLAVAVEKGESVYFSGIFVPADSTAKVLGDLKGKSVALGDVNSTSSFYYPIAMLIAAGVDPVKDLGKVYITGSHANALAALSAGKTDAAGCAFNSFEKAVTDKQIDPTKVRLLAKSEPIPYPPLAMHRKLPPELKTKLRDGFNGIHKQPSVKPEMIRGYGGKKVDRYNADYPESEFDAAMAKLAAVTDALKGEILKKAGQ</sequence>
<dbReference type="NCBIfam" id="TIGR01098">
    <property type="entry name" value="3A0109s03R"/>
    <property type="match status" value="1"/>
</dbReference>
<dbReference type="Pfam" id="PF12974">
    <property type="entry name" value="Phosphonate-bd"/>
    <property type="match status" value="1"/>
</dbReference>
<dbReference type="PANTHER" id="PTHR35841:SF1">
    <property type="entry name" value="PHOSPHONATES-BINDING PERIPLASMIC PROTEIN"/>
    <property type="match status" value="1"/>
</dbReference>
<dbReference type="AlphaFoldDB" id="A0A7M2WV04"/>
<reference evidence="5 6" key="1">
    <citation type="submission" date="2020-10" db="EMBL/GenBank/DDBJ databases">
        <title>Wide distribution of Phycisphaera-like planctomycetes from WD2101 soil group in peatlands and genome analysis of the first cultivated representative.</title>
        <authorList>
            <person name="Dedysh S.N."/>
            <person name="Beletsky A.V."/>
            <person name="Ivanova A."/>
            <person name="Kulichevskaya I.S."/>
            <person name="Suzina N.E."/>
            <person name="Philippov D.A."/>
            <person name="Rakitin A.L."/>
            <person name="Mardanov A.V."/>
            <person name="Ravin N.V."/>
        </authorList>
    </citation>
    <scope>NUCLEOTIDE SEQUENCE [LARGE SCALE GENOMIC DNA]</scope>
    <source>
        <strain evidence="5 6">M1803</strain>
    </source>
</reference>
<dbReference type="GO" id="GO:0055085">
    <property type="term" value="P:transmembrane transport"/>
    <property type="evidence" value="ECO:0007669"/>
    <property type="project" value="InterPro"/>
</dbReference>
<protein>
    <submittedName>
        <fullName evidence="5">Phosphate/phosphite/phosphonate ABC transporter substrate-binding protein</fullName>
    </submittedName>
</protein>
<evidence type="ECO:0000256" key="1">
    <source>
        <dbReference type="ARBA" id="ARBA00007162"/>
    </source>
</evidence>
<accession>A0A7M2WV04</accession>
<organism evidence="5 6">
    <name type="scientific">Humisphaera borealis</name>
    <dbReference type="NCBI Taxonomy" id="2807512"/>
    <lineage>
        <taxon>Bacteria</taxon>
        <taxon>Pseudomonadati</taxon>
        <taxon>Planctomycetota</taxon>
        <taxon>Phycisphaerae</taxon>
        <taxon>Tepidisphaerales</taxon>
        <taxon>Tepidisphaeraceae</taxon>
        <taxon>Humisphaera</taxon>
    </lineage>
</organism>
<dbReference type="PANTHER" id="PTHR35841">
    <property type="entry name" value="PHOSPHONATES-BINDING PERIPLASMIC PROTEIN"/>
    <property type="match status" value="1"/>
</dbReference>
<proteinExistence type="inferred from homology"/>
<evidence type="ECO:0000256" key="3">
    <source>
        <dbReference type="SAM" id="MobiDB-lite"/>
    </source>
</evidence>
<feature type="region of interest" description="Disordered" evidence="3">
    <location>
        <begin position="25"/>
        <end position="44"/>
    </location>
</feature>
<dbReference type="Gene3D" id="3.40.190.10">
    <property type="entry name" value="Periplasmic binding protein-like II"/>
    <property type="match status" value="2"/>
</dbReference>
<evidence type="ECO:0000313" key="5">
    <source>
        <dbReference type="EMBL" id="QOV89219.1"/>
    </source>
</evidence>
<evidence type="ECO:0000256" key="4">
    <source>
        <dbReference type="SAM" id="SignalP"/>
    </source>
</evidence>
<dbReference type="SUPFAM" id="SSF53850">
    <property type="entry name" value="Periplasmic binding protein-like II"/>
    <property type="match status" value="1"/>
</dbReference>
<keyword evidence="6" id="KW-1185">Reference proteome</keyword>
<feature type="chain" id="PRO_5034813504" evidence="4">
    <location>
        <begin position="21"/>
        <end position="326"/>
    </location>
</feature>
<dbReference type="CDD" id="cd01071">
    <property type="entry name" value="PBP2_PhnD_like"/>
    <property type="match status" value="1"/>
</dbReference>
<name>A0A7M2WV04_9BACT</name>
<evidence type="ECO:0000256" key="2">
    <source>
        <dbReference type="ARBA" id="ARBA00022729"/>
    </source>
</evidence>
<feature type="signal peptide" evidence="4">
    <location>
        <begin position="1"/>
        <end position="20"/>
    </location>
</feature>
<dbReference type="EMBL" id="CP063458">
    <property type="protein sequence ID" value="QOV89219.1"/>
    <property type="molecule type" value="Genomic_DNA"/>
</dbReference>
<gene>
    <name evidence="5" type="ORF">IPV69_23900</name>
</gene>
<dbReference type="PROSITE" id="PS51257">
    <property type="entry name" value="PROKAR_LIPOPROTEIN"/>
    <property type="match status" value="1"/>
</dbReference>